<proteinExistence type="predicted"/>
<dbReference type="Proteomes" id="UP001295684">
    <property type="component" value="Unassembled WGS sequence"/>
</dbReference>
<comment type="caution">
    <text evidence="1">The sequence shown here is derived from an EMBL/GenBank/DDBJ whole genome shotgun (WGS) entry which is preliminary data.</text>
</comment>
<sequence length="323" mass="37393">MSISVFLIKSWTSKMKGLGNLQKSTMEAFSRRKCGEAFGMKYRNHLSQYGSSICERTIRTIRNSVTIIGKISIISKEQTCKNIIYDFLRSKADQKKITTTFTAYYHCVEKMQLKLKRILRIRRNRAHTISKMWDEEVKSFFMAKCLSNKSSRYFKRFKKLSVPIATVSAEVKSNLIDKYLKMRGHLNAAAFFKYYGETHKEFDSMEQCNKRNRLARKIKTELFDDINVNGLDDTVKHKTLKHQDTTSPRVNKKGSPIMFGGISKSHALTKRYKANTFSSSPRKSIIKLQKVVKSLSKKSNIPTYEYKPDKLTLRMLIVKAASL</sequence>
<dbReference type="EMBL" id="CAMPGE010023955">
    <property type="protein sequence ID" value="CAI2381826.1"/>
    <property type="molecule type" value="Genomic_DNA"/>
</dbReference>
<dbReference type="AlphaFoldDB" id="A0AAD1Y032"/>
<evidence type="ECO:0000313" key="1">
    <source>
        <dbReference type="EMBL" id="CAI2381826.1"/>
    </source>
</evidence>
<reference evidence="1" key="1">
    <citation type="submission" date="2023-07" db="EMBL/GenBank/DDBJ databases">
        <authorList>
            <consortium name="AG Swart"/>
            <person name="Singh M."/>
            <person name="Singh A."/>
            <person name="Seah K."/>
            <person name="Emmerich C."/>
        </authorList>
    </citation>
    <scope>NUCLEOTIDE SEQUENCE</scope>
    <source>
        <strain evidence="1">DP1</strain>
    </source>
</reference>
<evidence type="ECO:0000313" key="2">
    <source>
        <dbReference type="Proteomes" id="UP001295684"/>
    </source>
</evidence>
<keyword evidence="2" id="KW-1185">Reference proteome</keyword>
<name>A0AAD1Y032_EUPCR</name>
<organism evidence="1 2">
    <name type="scientific">Euplotes crassus</name>
    <dbReference type="NCBI Taxonomy" id="5936"/>
    <lineage>
        <taxon>Eukaryota</taxon>
        <taxon>Sar</taxon>
        <taxon>Alveolata</taxon>
        <taxon>Ciliophora</taxon>
        <taxon>Intramacronucleata</taxon>
        <taxon>Spirotrichea</taxon>
        <taxon>Hypotrichia</taxon>
        <taxon>Euplotida</taxon>
        <taxon>Euplotidae</taxon>
        <taxon>Moneuplotes</taxon>
    </lineage>
</organism>
<protein>
    <submittedName>
        <fullName evidence="1">Uncharacterized protein</fullName>
    </submittedName>
</protein>
<gene>
    <name evidence="1" type="ORF">ECRASSUSDP1_LOCUS23292</name>
</gene>
<accession>A0AAD1Y032</accession>